<dbReference type="RefSeq" id="WP_395273575.1">
    <property type="nucleotide sequence ID" value="NZ_JBHEGD010000002.1"/>
</dbReference>
<feature type="domain" description="UvrD-like helicase C-terminal" evidence="5">
    <location>
        <begin position="783"/>
        <end position="825"/>
    </location>
</feature>
<name>A0ABW7MH67_9GAMM</name>
<feature type="domain" description="TrwC relaxase" evidence="4">
    <location>
        <begin position="18"/>
        <end position="314"/>
    </location>
</feature>
<feature type="region of interest" description="Disordered" evidence="3">
    <location>
        <begin position="282"/>
        <end position="303"/>
    </location>
</feature>
<dbReference type="Pfam" id="PF13155">
    <property type="entry name" value="Toprim_2"/>
    <property type="match status" value="1"/>
</dbReference>
<evidence type="ECO:0000256" key="1">
    <source>
        <dbReference type="ARBA" id="ARBA00022741"/>
    </source>
</evidence>
<keyword evidence="7" id="KW-1185">Reference proteome</keyword>
<protein>
    <submittedName>
        <fullName evidence="6">MobF family relaxase</fullName>
    </submittedName>
</protein>
<gene>
    <name evidence="6" type="primary">mobF</name>
    <name evidence="6" type="ORF">ACEVAQ_18850</name>
</gene>
<evidence type="ECO:0000256" key="2">
    <source>
        <dbReference type="ARBA" id="ARBA00022840"/>
    </source>
</evidence>
<sequence>MAIFTIDKFAGGDIAARAAYFERGEGQVRDDASEPRSGGEDYYHAPGAGTLVAEYAGSAGAALGLGVTPQDGDYAALMSGTNPRTGESYVSERRQGELVRGTGLAGYSTSFNADKTISLLYASLPREHQMIVERAMMEASRSVFDYAERQGYVGYRTGAGGCDRHNGRMVAATYLHFTNRNQEPHLHVHAEIPNACLGADGKWRPLDGGELFRRQTEFAALFDSYLARALQRGLPQVARHLEVDLERNGLRVAGISRETVLEFSTRRIEILQALDEMGVSGADSARGAAKRTREGKKEKDSDELRAEWREQLANLQQELQRGDLTPQTRLFAEQLVFRNASVFGAPALDRAAAQLSILHGGEQAIPSIRVGLVQQLGVIELPPEEGRPREFTTETYRQLEAELLSYAHAAQVSAERFAIPGERVSAAISRFEDEKGFRMREEQRAAVQYCASGSRFQVLQGAAGTGKSASLTALRLAYESSGNRVIGLAPSGAAAAELENSAGIKSRTIHSLLMRLENDSEKFREKLRPTDVIVCDEAGLADLRTLHKLAGYCDAAGAKLILVGDGRQLEAVGSASSLDMLTQEVGCAELIEIARQKAPADREISQAWFQGPAEQGGLDALDMMVIRGLLKMPAEGTKDKPIDIMMRDALEARAAGTEWKNILLLADRNQSVRALNSKVREHRFSTGELDKAQQLRVPVETSRGDYADLDLAPGDRIMLRKNQKIGGEPIYNGDRATLAAIERVQTDTDENGEPIYDTKLTACLDRTGEKVSWLLSDYASLDHAYAMTVHKSQGLTVDRAFYLASESTDRRLAYVAFTRSREACAFYIENDQQQINQLARNTVAFKSKRCALDADTEFRVLIRANAQAGIHPEKTIQAYQPSTKDLLEKAGERFQYPGQPQAEPKKAPEISVMPATQADHDLAAARGFAVTDLIDKPVDTRLKPGKPYDLPAGAERVALLAEPLPAPPVAEKTHDLTPPAPVKQRRAWTKAEQQRETQAIRDGVDLRAHAERLGYVQVSGAGAKLRLENKTLDKADPMREITLRINARGEESWIAVKGGSGSGLGGDVFHLHQHATGASFLETRDELRKIAFGRDFESGIKRQGTLTAERVALAEQRREQEALKAEFRRAAAYKQYKQASGQPNAFLASRGIDEQTLAETKWRTDRYGNAVFPHVREDGKFTGFERKHDGPALFSKSERGVYVANPGCGAPDRIKVAEGGLDALSLYQLDTPEQRACTLYVSSGGNPAEDTARALRGLADRIGARNVDLVYDRDEAGSRHTEALKQLLAEQAPDLQVADRRDDYQMAEGEDPNDLLQRQQTQLAQVTPDRDQQAETQQPVFAQQPVMQEVVEEIREQGRSM</sequence>
<evidence type="ECO:0000259" key="5">
    <source>
        <dbReference type="Pfam" id="PF13538"/>
    </source>
</evidence>
<keyword evidence="2" id="KW-0067">ATP-binding</keyword>
<dbReference type="Pfam" id="PF08751">
    <property type="entry name" value="TrwC"/>
    <property type="match status" value="1"/>
</dbReference>
<dbReference type="EMBL" id="JBHEGD010000002">
    <property type="protein sequence ID" value="MFH6600765.1"/>
    <property type="molecule type" value="Genomic_DNA"/>
</dbReference>
<accession>A0ABW7MH67</accession>
<dbReference type="InterPro" id="IPR027417">
    <property type="entry name" value="P-loop_NTPase"/>
</dbReference>
<dbReference type="InterPro" id="IPR014862">
    <property type="entry name" value="TrwC"/>
</dbReference>
<keyword evidence="1" id="KW-0547">Nucleotide-binding</keyword>
<dbReference type="InterPro" id="IPR050534">
    <property type="entry name" value="Coronavir_polyprotein_1ab"/>
</dbReference>
<proteinExistence type="predicted"/>
<dbReference type="Gene3D" id="3.40.1360.10">
    <property type="match status" value="1"/>
</dbReference>
<evidence type="ECO:0000259" key="4">
    <source>
        <dbReference type="Pfam" id="PF08751"/>
    </source>
</evidence>
<organism evidence="6 7">
    <name type="scientific">Ectopseudomonas khazarica</name>
    <dbReference type="NCBI Taxonomy" id="2502979"/>
    <lineage>
        <taxon>Bacteria</taxon>
        <taxon>Pseudomonadati</taxon>
        <taxon>Pseudomonadota</taxon>
        <taxon>Gammaproteobacteria</taxon>
        <taxon>Pseudomonadales</taxon>
        <taxon>Pseudomonadaceae</taxon>
        <taxon>Ectopseudomonas</taxon>
    </lineage>
</organism>
<dbReference type="PANTHER" id="PTHR43788:SF6">
    <property type="entry name" value="DNA HELICASE B"/>
    <property type="match status" value="1"/>
</dbReference>
<dbReference type="Pfam" id="PF13604">
    <property type="entry name" value="AAA_30"/>
    <property type="match status" value="1"/>
</dbReference>
<dbReference type="CDD" id="cd18809">
    <property type="entry name" value="SF1_C_RecD"/>
    <property type="match status" value="1"/>
</dbReference>
<dbReference type="Gene3D" id="3.40.50.300">
    <property type="entry name" value="P-loop containing nucleotide triphosphate hydrolases"/>
    <property type="match status" value="2"/>
</dbReference>
<dbReference type="SUPFAM" id="SSF56731">
    <property type="entry name" value="DNA primase core"/>
    <property type="match status" value="1"/>
</dbReference>
<feature type="compositionally biased region" description="Basic and acidic residues" evidence="3">
    <location>
        <begin position="291"/>
        <end position="303"/>
    </location>
</feature>
<dbReference type="SUPFAM" id="SSF55464">
    <property type="entry name" value="Origin of replication-binding domain, RBD-like"/>
    <property type="match status" value="1"/>
</dbReference>
<dbReference type="Gene3D" id="2.30.30.940">
    <property type="match status" value="1"/>
</dbReference>
<dbReference type="Proteomes" id="UP001609932">
    <property type="component" value="Unassembled WGS sequence"/>
</dbReference>
<dbReference type="PANTHER" id="PTHR43788">
    <property type="entry name" value="DNA2/NAM7 HELICASE FAMILY MEMBER"/>
    <property type="match status" value="1"/>
</dbReference>
<reference evidence="6 7" key="1">
    <citation type="submission" date="2024-09" db="EMBL/GenBank/DDBJ databases">
        <title>Elucidation of the Bokeelamides from Bacteria Associated with Moon Snail Egg Collars.</title>
        <authorList>
            <person name="Campbell R."/>
            <person name="Piedl K."/>
            <person name="Mevers E."/>
        </authorList>
    </citation>
    <scope>NUCLEOTIDE SEQUENCE [LARGE SCALE GENOMIC DNA]</scope>
    <source>
        <strain evidence="6 7">EM133</strain>
    </source>
</reference>
<dbReference type="Pfam" id="PF13538">
    <property type="entry name" value="UvrD_C_2"/>
    <property type="match status" value="1"/>
</dbReference>
<dbReference type="CDD" id="cd17933">
    <property type="entry name" value="DEXSc_RecD-like"/>
    <property type="match status" value="1"/>
</dbReference>
<dbReference type="InterPro" id="IPR027785">
    <property type="entry name" value="UvrD-like_helicase_C"/>
</dbReference>
<evidence type="ECO:0000313" key="7">
    <source>
        <dbReference type="Proteomes" id="UP001609932"/>
    </source>
</evidence>
<evidence type="ECO:0000256" key="3">
    <source>
        <dbReference type="SAM" id="MobiDB-lite"/>
    </source>
</evidence>
<dbReference type="NCBIfam" id="NF041492">
    <property type="entry name" value="MobF"/>
    <property type="match status" value="1"/>
</dbReference>
<dbReference type="SUPFAM" id="SSF52540">
    <property type="entry name" value="P-loop containing nucleoside triphosphate hydrolases"/>
    <property type="match status" value="1"/>
</dbReference>
<evidence type="ECO:0000313" key="6">
    <source>
        <dbReference type="EMBL" id="MFH6600765.1"/>
    </source>
</evidence>
<comment type="caution">
    <text evidence="6">The sequence shown here is derived from an EMBL/GenBank/DDBJ whole genome shotgun (WGS) entry which is preliminary data.</text>
</comment>